<reference evidence="1 2" key="1">
    <citation type="journal article" date="2012" name="Appl. Environ. Microbiol.">
        <title>Genome Sequence of Thermotolerant Bacillus methanolicus: Features and Regulation Related to Methylotrophy and Production of L-Lysine and L-Glutamate from Methanol.</title>
        <authorList>
            <person name="Heggeset T.M."/>
            <person name="Krog A."/>
            <person name="Balzer S."/>
            <person name="Wentzel A."/>
            <person name="Ellingsen T.E."/>
            <person name="Brautaset T."/>
        </authorList>
    </citation>
    <scope>NUCLEOTIDE SEQUENCE [LARGE SCALE GENOMIC DNA]</scope>
    <source>
        <strain evidence="1 2">PB1</strain>
    </source>
</reference>
<evidence type="ECO:0000313" key="1">
    <source>
        <dbReference type="EMBL" id="EIJ79140.1"/>
    </source>
</evidence>
<dbReference type="EMBL" id="AFEU01000003">
    <property type="protein sequence ID" value="EIJ79140.1"/>
    <property type="molecule type" value="Genomic_DNA"/>
</dbReference>
<dbReference type="OrthoDB" id="2973548at2"/>
<dbReference type="PATRIC" id="fig|997296.3.peg.3437"/>
<evidence type="ECO:0000313" key="2">
    <source>
        <dbReference type="Proteomes" id="UP000010523"/>
    </source>
</evidence>
<dbReference type="RefSeq" id="WP_004438588.1">
    <property type="nucleotide sequence ID" value="NZ_AFEU01000003.1"/>
</dbReference>
<dbReference type="eggNOG" id="ENOG5030DAR">
    <property type="taxonomic scope" value="Bacteria"/>
</dbReference>
<sequence>MKKFEVELSITQTFTTKVIVEGDFQGNNDPAIDEAAKRAADNMDHNDWNYNDTEFEIDNVTLLPDFKIFAVGDDRPEYIVATTKEEAIADHMNRIDEDYYGDEGPNVEEISLDSVGWFETETGYKEMTFAQFLGKDFKYTGRPQLICWRE</sequence>
<organism evidence="1 2">
    <name type="scientific">Bacillus methanolicus PB1</name>
    <dbReference type="NCBI Taxonomy" id="997296"/>
    <lineage>
        <taxon>Bacteria</taxon>
        <taxon>Bacillati</taxon>
        <taxon>Bacillota</taxon>
        <taxon>Bacilli</taxon>
        <taxon>Bacillales</taxon>
        <taxon>Bacillaceae</taxon>
        <taxon>Bacillus</taxon>
    </lineage>
</organism>
<dbReference type="Proteomes" id="UP000010523">
    <property type="component" value="Unassembled WGS sequence"/>
</dbReference>
<proteinExistence type="predicted"/>
<gene>
    <name evidence="1" type="ORF">PB1_16324</name>
</gene>
<dbReference type="STRING" id="997296.PB1_16324"/>
<comment type="caution">
    <text evidence="1">The sequence shown here is derived from an EMBL/GenBank/DDBJ whole genome shotgun (WGS) entry which is preliminary data.</text>
</comment>
<dbReference type="AlphaFoldDB" id="I3DY19"/>
<protein>
    <submittedName>
        <fullName evidence="1">Uncharacterized protein</fullName>
    </submittedName>
</protein>
<accession>I3DY19</accession>
<name>I3DY19_BACMT</name>
<keyword evidence="2" id="KW-1185">Reference proteome</keyword>